<protein>
    <submittedName>
        <fullName evidence="3">Glutamyl-tRNA(Gln) amidotransferase subunit A</fullName>
    </submittedName>
</protein>
<accession>A0A0A2WDF8</accession>
<comment type="caution">
    <text evidence="3">The sequence shown here is derived from an EMBL/GenBank/DDBJ whole genome shotgun (WGS) entry which is preliminary data.</text>
</comment>
<dbReference type="Pfam" id="PF11533">
    <property type="entry name" value="AtzH-like"/>
    <property type="match status" value="1"/>
</dbReference>
<evidence type="ECO:0000256" key="1">
    <source>
        <dbReference type="SAM" id="MobiDB-lite"/>
    </source>
</evidence>
<dbReference type="InterPro" id="IPR032710">
    <property type="entry name" value="NTF2-like_dom_sf"/>
</dbReference>
<dbReference type="PANTHER" id="PTHR11895">
    <property type="entry name" value="TRANSAMIDASE"/>
    <property type="match status" value="1"/>
</dbReference>
<dbReference type="NCBIfam" id="NF006631">
    <property type="entry name" value="PRK09201.1"/>
    <property type="match status" value="1"/>
</dbReference>
<dbReference type="NCBIfam" id="NF033625">
    <property type="entry name" value="HpxZ"/>
    <property type="match status" value="1"/>
</dbReference>
<proteinExistence type="predicted"/>
<dbReference type="PANTHER" id="PTHR11895:SF172">
    <property type="entry name" value="GLUTAMYL-TRNA(GLN) AMIDOTRANSFERASE"/>
    <property type="match status" value="1"/>
</dbReference>
<dbReference type="SUPFAM" id="SSF75304">
    <property type="entry name" value="Amidase signature (AS) enzymes"/>
    <property type="match status" value="1"/>
</dbReference>
<dbReference type="Proteomes" id="UP000030106">
    <property type="component" value="Unassembled WGS sequence"/>
</dbReference>
<dbReference type="InterPro" id="IPR036928">
    <property type="entry name" value="AS_sf"/>
</dbReference>
<name>A0A0A2WDF8_BEABA</name>
<dbReference type="InterPro" id="IPR014087">
    <property type="entry name" value="Carboxybiuret_hydro_AtzE"/>
</dbReference>
<keyword evidence="3" id="KW-0808">Transferase</keyword>
<evidence type="ECO:0000313" key="3">
    <source>
        <dbReference type="EMBL" id="KGQ11159.1"/>
    </source>
</evidence>
<feature type="domain" description="Amidase" evidence="2">
    <location>
        <begin position="22"/>
        <end position="441"/>
    </location>
</feature>
<dbReference type="InterPro" id="IPR000120">
    <property type="entry name" value="Amidase"/>
</dbReference>
<sequence length="602" mass="64784">MTALSIRQIQQGLRDKAFSAAELAQQTLAKIEQRNPQLNAFTEVTQDRLLKEAAAVDQLIASGSPLPALAGVPYAVKNLFDIKGITTLSGAELFAGQPAAADDAFAITRLQKAGGMLSGALNMDAYAYGFTTENSYYGATKNPHDLSRIAGGSSGGSAAAVAAGLVNFTLGTDTNGSIRVPSSLCELVGLKPTFGRLSRGGSHPFVASLDHIGPLARSVEDVAAVYDVLQGYDGSDPFQASRAIEPVYTALGSDTPLRVAVLDGFFETWCDEDAKEAVSRVAKALQASEKVSMPEAELARSAAFLLTAAEGGNQYLPALRTRPERFEPNSRERLLAGAMTPSAWYTQAQRFRAWFRDRTLPLFDHFDLLIAPATPCSATLIGQQTMHINGQEIPVKASMGILTQPISFLGLPVVSAPLIAASGLPIGVQLIAAPWREDVCLQAARQLEIQGILQTKALITNDVAVLDELFWEDARTVRFGATENLYGIAQIRDFRNGRSPKGLDRQLRNTVITTFSDDLAVASTEFTREGSDKIGRQMQTWVRFASGWKIVAAHGSHRHSPKNPDSRPNNRPLKRQTSVLSPSPGSAEMRSRRSQPPAVPDV</sequence>
<dbReference type="Gene3D" id="3.90.1300.10">
    <property type="entry name" value="Amidase signature (AS) domain"/>
    <property type="match status" value="1"/>
</dbReference>
<organism evidence="3 4">
    <name type="scientific">Beauveria bassiana D1-5</name>
    <dbReference type="NCBI Taxonomy" id="1245745"/>
    <lineage>
        <taxon>Eukaryota</taxon>
        <taxon>Fungi</taxon>
        <taxon>Dikarya</taxon>
        <taxon>Ascomycota</taxon>
        <taxon>Pezizomycotina</taxon>
        <taxon>Sordariomycetes</taxon>
        <taxon>Hypocreomycetidae</taxon>
        <taxon>Hypocreales</taxon>
        <taxon>Cordycipitaceae</taxon>
        <taxon>Beauveria</taxon>
    </lineage>
</organism>
<dbReference type="GO" id="GO:0016740">
    <property type="term" value="F:transferase activity"/>
    <property type="evidence" value="ECO:0007669"/>
    <property type="project" value="UniProtKB-KW"/>
</dbReference>
<dbReference type="STRING" id="1245745.A0A0A2WDF8"/>
<evidence type="ECO:0000259" key="2">
    <source>
        <dbReference type="Pfam" id="PF01425"/>
    </source>
</evidence>
<dbReference type="EMBL" id="ANFO01000239">
    <property type="protein sequence ID" value="KGQ11159.1"/>
    <property type="molecule type" value="Genomic_DNA"/>
</dbReference>
<dbReference type="Pfam" id="PF01425">
    <property type="entry name" value="Amidase"/>
    <property type="match status" value="1"/>
</dbReference>
<dbReference type="HOGENOM" id="CLU_009600_0_3_1"/>
<reference evidence="3 4" key="1">
    <citation type="submission" date="2012-10" db="EMBL/GenBank/DDBJ databases">
        <title>Genome sequencing and analysis of entomopathogenic fungi Beauveria bassiana D1-5.</title>
        <authorList>
            <person name="Li Q."/>
            <person name="Wang L."/>
            <person name="Zhang Z."/>
            <person name="Wang Q."/>
            <person name="Ren J."/>
            <person name="Wang M."/>
            <person name="Xu W."/>
            <person name="Wang J."/>
            <person name="Lu Y."/>
            <person name="Du Q."/>
            <person name="Sun Z."/>
        </authorList>
    </citation>
    <scope>NUCLEOTIDE SEQUENCE [LARGE SCALE GENOMIC DNA]</scope>
    <source>
        <strain evidence="3 4">D1-5</strain>
    </source>
</reference>
<dbReference type="InterPro" id="IPR023631">
    <property type="entry name" value="Amidase_dom"/>
</dbReference>
<dbReference type="InterPro" id="IPR024507">
    <property type="entry name" value="AtzH-like"/>
</dbReference>
<feature type="compositionally biased region" description="Polar residues" evidence="1">
    <location>
        <begin position="575"/>
        <end position="584"/>
    </location>
</feature>
<feature type="region of interest" description="Disordered" evidence="1">
    <location>
        <begin position="554"/>
        <end position="602"/>
    </location>
</feature>
<dbReference type="SUPFAM" id="SSF54427">
    <property type="entry name" value="NTF2-like"/>
    <property type="match status" value="1"/>
</dbReference>
<dbReference type="AlphaFoldDB" id="A0A0A2WDF8"/>
<evidence type="ECO:0000313" key="4">
    <source>
        <dbReference type="Proteomes" id="UP000030106"/>
    </source>
</evidence>
<dbReference type="NCBIfam" id="TIGR02715">
    <property type="entry name" value="amido_AtzE"/>
    <property type="match status" value="1"/>
</dbReference>
<gene>
    <name evidence="3" type="ORF">BBAD15_g3172</name>
</gene>
<dbReference type="Gene3D" id="3.10.450.50">
    <property type="match status" value="1"/>
</dbReference>